<sequence length="992" mass="110221">MKRKLMLLLACLFVGIGLVTAQTQTVTGVVISEEDGQPVIGASVRVENTQLGAITDVDGKFQIANVPSSAKTLVISYIGMEEQKVTIRPNLKVMMKPNTELLDEVVITGYGSGKKLGSVVGSVTAVGSEKLANAPVANVGDALQGQVAGLQVFTPSGEPSQTVSMRLRGVSSIEGSSAPLFILDGSPISASTFTSLNPNDIENMTVLKDASSTAIYGSRAANGVVILTSKKGKRGEKAKINISAQYGLSKMTGDNVTMMNAEQWLNFQEILDPSLVNNAEFQAEKNFYINNGISTDWSDVFFGGTAPMQEYNLSVTGGTETINYFFSFGHYDMEGIMDDSDLRRETLRSNIEANINKWMKAGVNLNLSFQKYNTAAFGNSANSLYNKAFAARVYRPDQSYYEILTDEEGNFTGFGERLDFFDRVQGGVYNPYYLSELQPSNRDLIRINGNTYLNIIPIKGLNIRAAQAVEAFDYRNSQVAYPEGPFIGAGTASESFQRYYSFTYTNTAEYKFNIDSHNVTLLGGQESIISKDQSFGVRVNGLTDTRLMLLSAGATTEKPSHSKSETVFNSYFATLSYNYDEKYFFDASYRRDGSSLFGLNNQWGNFWSVGAMWDLKKENFLSDVEWINDLQLKASYGTVGNSSALSAYMAYGLISSGSMYGGETGTAIGNPANPDLTWEVVKTANVALNTRLFDRVNLDVEFYNRLTEDMLMQIPFSYTTGFSAGWGNVASMRNRGVDITANVDILKDVAGVNWSISANVNYNKNEITKLFNGLDEYVLANTGLKLQVGKPYGEYFYNRWAGVDPRDGYNMWYDKNGNLTKTFSEDDAVFTGKQRYAPWSGGFGTNLKWKGITVSADFAYMLGQYMVNNERWFTENPQFANSMNQTADMFTMWQKPGDITNISTPDSPMQFDTHLLENASFMRLKNLTVSYDLPKNWMRRTGFMESARVFFVGRNLWTVTKYRGYDPEIDSNMQLGNYPNTKQFTFGLELTF</sequence>
<dbReference type="PANTHER" id="PTHR30069">
    <property type="entry name" value="TONB-DEPENDENT OUTER MEMBRANE RECEPTOR"/>
    <property type="match status" value="1"/>
</dbReference>
<accession>A0ABS2E0Z9</accession>
<gene>
    <name evidence="11" type="ORF">H7U35_08690</name>
</gene>
<comment type="subcellular location">
    <subcellularLocation>
        <location evidence="1 8">Cell outer membrane</location>
        <topology evidence="1 8">Multi-pass membrane protein</topology>
    </subcellularLocation>
</comment>
<dbReference type="InterPro" id="IPR036942">
    <property type="entry name" value="Beta-barrel_TonB_sf"/>
</dbReference>
<keyword evidence="2 8" id="KW-0813">Transport</keyword>
<evidence type="ECO:0000256" key="9">
    <source>
        <dbReference type="SAM" id="SignalP"/>
    </source>
</evidence>
<protein>
    <submittedName>
        <fullName evidence="11">TonB-dependent receptor</fullName>
    </submittedName>
</protein>
<evidence type="ECO:0000256" key="6">
    <source>
        <dbReference type="ARBA" id="ARBA00023136"/>
    </source>
</evidence>
<feature type="domain" description="TonB-dependent receptor plug" evidence="10">
    <location>
        <begin position="118"/>
        <end position="224"/>
    </location>
</feature>
<evidence type="ECO:0000256" key="8">
    <source>
        <dbReference type="PROSITE-ProRule" id="PRU01360"/>
    </source>
</evidence>
<organism evidence="11 12">
    <name type="scientific">Mediterranea massiliensis</name>
    <dbReference type="NCBI Taxonomy" id="1841865"/>
    <lineage>
        <taxon>Bacteria</taxon>
        <taxon>Pseudomonadati</taxon>
        <taxon>Bacteroidota</taxon>
        <taxon>Bacteroidia</taxon>
        <taxon>Bacteroidales</taxon>
        <taxon>Bacteroidaceae</taxon>
        <taxon>Mediterranea</taxon>
    </lineage>
</organism>
<dbReference type="SUPFAM" id="SSF49464">
    <property type="entry name" value="Carboxypeptidase regulatory domain-like"/>
    <property type="match status" value="1"/>
</dbReference>
<evidence type="ECO:0000256" key="7">
    <source>
        <dbReference type="ARBA" id="ARBA00023237"/>
    </source>
</evidence>
<dbReference type="InterPro" id="IPR023997">
    <property type="entry name" value="TonB-dep_OMP_SusC/RagA_CS"/>
</dbReference>
<dbReference type="InterPro" id="IPR012910">
    <property type="entry name" value="Plug_dom"/>
</dbReference>
<dbReference type="Pfam" id="PF13715">
    <property type="entry name" value="CarbopepD_reg_2"/>
    <property type="match status" value="1"/>
</dbReference>
<dbReference type="Gene3D" id="2.40.170.20">
    <property type="entry name" value="TonB-dependent receptor, beta-barrel domain"/>
    <property type="match status" value="1"/>
</dbReference>
<reference evidence="11 12" key="1">
    <citation type="journal article" date="2021" name="Sci. Rep.">
        <title>The distribution of antibiotic resistance genes in chicken gut microbiota commensals.</title>
        <authorList>
            <person name="Juricova H."/>
            <person name="Matiasovicova J."/>
            <person name="Kubasova T."/>
            <person name="Cejkova D."/>
            <person name="Rychlik I."/>
        </authorList>
    </citation>
    <scope>NUCLEOTIDE SEQUENCE [LARGE SCALE GENOMIC DNA]</scope>
    <source>
        <strain evidence="11 12">An772</strain>
    </source>
</reference>
<evidence type="ECO:0000313" key="11">
    <source>
        <dbReference type="EMBL" id="MBM6735293.1"/>
    </source>
</evidence>
<dbReference type="Gene3D" id="2.60.40.1120">
    <property type="entry name" value="Carboxypeptidase-like, regulatory domain"/>
    <property type="match status" value="1"/>
</dbReference>
<feature type="signal peptide" evidence="9">
    <location>
        <begin position="1"/>
        <end position="21"/>
    </location>
</feature>
<evidence type="ECO:0000256" key="4">
    <source>
        <dbReference type="ARBA" id="ARBA00022692"/>
    </source>
</evidence>
<proteinExistence type="inferred from homology"/>
<keyword evidence="12" id="KW-1185">Reference proteome</keyword>
<evidence type="ECO:0000256" key="1">
    <source>
        <dbReference type="ARBA" id="ARBA00004571"/>
    </source>
</evidence>
<evidence type="ECO:0000256" key="3">
    <source>
        <dbReference type="ARBA" id="ARBA00022452"/>
    </source>
</evidence>
<keyword evidence="7 8" id="KW-0998">Cell outer membrane</keyword>
<evidence type="ECO:0000313" key="12">
    <source>
        <dbReference type="Proteomes" id="UP000766986"/>
    </source>
</evidence>
<dbReference type="NCBIfam" id="TIGR04057">
    <property type="entry name" value="SusC_RagA_signa"/>
    <property type="match status" value="1"/>
</dbReference>
<dbReference type="PANTHER" id="PTHR30069:SF29">
    <property type="entry name" value="HEMOGLOBIN AND HEMOGLOBIN-HAPTOGLOBIN-BINDING PROTEIN 1-RELATED"/>
    <property type="match status" value="1"/>
</dbReference>
<keyword evidence="5 9" id="KW-0732">Signal</keyword>
<dbReference type="SUPFAM" id="SSF56935">
    <property type="entry name" value="Porins"/>
    <property type="match status" value="1"/>
</dbReference>
<dbReference type="InterPro" id="IPR023996">
    <property type="entry name" value="TonB-dep_OMP_SusC/RagA"/>
</dbReference>
<keyword evidence="4 8" id="KW-0812">Transmembrane</keyword>
<evidence type="ECO:0000259" key="10">
    <source>
        <dbReference type="Pfam" id="PF07715"/>
    </source>
</evidence>
<feature type="chain" id="PRO_5047525901" evidence="9">
    <location>
        <begin position="22"/>
        <end position="992"/>
    </location>
</feature>
<evidence type="ECO:0000256" key="2">
    <source>
        <dbReference type="ARBA" id="ARBA00022448"/>
    </source>
</evidence>
<dbReference type="InterPro" id="IPR039426">
    <property type="entry name" value="TonB-dep_rcpt-like"/>
</dbReference>
<name>A0ABS2E0Z9_9BACT</name>
<keyword evidence="6 8" id="KW-0472">Membrane</keyword>
<evidence type="ECO:0000256" key="5">
    <source>
        <dbReference type="ARBA" id="ARBA00022729"/>
    </source>
</evidence>
<comment type="caution">
    <text evidence="11">The sequence shown here is derived from an EMBL/GenBank/DDBJ whole genome shotgun (WGS) entry which is preliminary data.</text>
</comment>
<dbReference type="EMBL" id="JACLYZ010000016">
    <property type="protein sequence ID" value="MBM6735293.1"/>
    <property type="molecule type" value="Genomic_DNA"/>
</dbReference>
<dbReference type="PROSITE" id="PS52016">
    <property type="entry name" value="TONB_DEPENDENT_REC_3"/>
    <property type="match status" value="1"/>
</dbReference>
<comment type="similarity">
    <text evidence="8">Belongs to the TonB-dependent receptor family.</text>
</comment>
<dbReference type="Proteomes" id="UP000766986">
    <property type="component" value="Unassembled WGS sequence"/>
</dbReference>
<dbReference type="NCBIfam" id="TIGR04056">
    <property type="entry name" value="OMP_RagA_SusC"/>
    <property type="match status" value="1"/>
</dbReference>
<keyword evidence="11" id="KW-0675">Receptor</keyword>
<keyword evidence="3 8" id="KW-1134">Transmembrane beta strand</keyword>
<dbReference type="RefSeq" id="WP_205095459.1">
    <property type="nucleotide sequence ID" value="NZ_JACLYZ010000016.1"/>
</dbReference>
<dbReference type="Gene3D" id="2.170.130.10">
    <property type="entry name" value="TonB-dependent receptor, plug domain"/>
    <property type="match status" value="1"/>
</dbReference>
<dbReference type="InterPro" id="IPR008969">
    <property type="entry name" value="CarboxyPept-like_regulatory"/>
</dbReference>
<dbReference type="Pfam" id="PF07715">
    <property type="entry name" value="Plug"/>
    <property type="match status" value="1"/>
</dbReference>
<dbReference type="InterPro" id="IPR037066">
    <property type="entry name" value="Plug_dom_sf"/>
</dbReference>